<sequence length="85" mass="9340">MKSKKYFSPLKGGEPDVLCPRVSISAVAVLNRCPWFFLLWTDLGRWRLDYCGTRCGPIPPTPLALVGSSSEQTAGEQAMSALPLR</sequence>
<evidence type="ECO:0000313" key="4">
    <source>
        <dbReference type="Proteomes" id="UP000008810"/>
    </source>
</evidence>
<reference evidence="2 3" key="1">
    <citation type="journal article" date="2010" name="Nature">
        <title>Genome sequencing and analysis of the model grass Brachypodium distachyon.</title>
        <authorList>
            <consortium name="International Brachypodium Initiative"/>
        </authorList>
    </citation>
    <scope>NUCLEOTIDE SEQUENCE [LARGE SCALE GENOMIC DNA]</scope>
    <source>
        <strain evidence="2 3">Bd21</strain>
    </source>
</reference>
<feature type="region of interest" description="Disordered" evidence="1">
    <location>
        <begin position="66"/>
        <end position="85"/>
    </location>
</feature>
<protein>
    <submittedName>
        <fullName evidence="2 3">Uncharacterized protein</fullName>
    </submittedName>
</protein>
<evidence type="ECO:0000313" key="3">
    <source>
        <dbReference type="EnsemblPlants" id="KQJ83625"/>
    </source>
</evidence>
<name>A0A0Q3P4E5_BRADI</name>
<dbReference type="EnsemblPlants" id="KQJ83625">
    <property type="protein sequence ID" value="KQJ83625"/>
    <property type="gene ID" value="BRADI_5g15871v3"/>
</dbReference>
<reference evidence="3" key="3">
    <citation type="submission" date="2018-08" db="UniProtKB">
        <authorList>
            <consortium name="EnsemblPlants"/>
        </authorList>
    </citation>
    <scope>IDENTIFICATION</scope>
    <source>
        <strain evidence="3">cv. Bd21</strain>
    </source>
</reference>
<dbReference type="InParanoid" id="A0A0Q3P4E5"/>
<evidence type="ECO:0000256" key="1">
    <source>
        <dbReference type="SAM" id="MobiDB-lite"/>
    </source>
</evidence>
<proteinExistence type="predicted"/>
<dbReference type="EMBL" id="CM000884">
    <property type="protein sequence ID" value="KQJ83625.1"/>
    <property type="molecule type" value="Genomic_DNA"/>
</dbReference>
<gene>
    <name evidence="2" type="ORF">BRADI_5g15871v3</name>
</gene>
<dbReference type="Gramene" id="KQJ83625">
    <property type="protein sequence ID" value="KQJ83625"/>
    <property type="gene ID" value="BRADI_5g15871v3"/>
</dbReference>
<keyword evidence="4" id="KW-1185">Reference proteome</keyword>
<accession>A0A0Q3P4E5</accession>
<evidence type="ECO:0000313" key="2">
    <source>
        <dbReference type="EMBL" id="KQJ83625.1"/>
    </source>
</evidence>
<reference evidence="2" key="2">
    <citation type="submission" date="2017-06" db="EMBL/GenBank/DDBJ databases">
        <title>WGS assembly of Brachypodium distachyon.</title>
        <authorList>
            <consortium name="The International Brachypodium Initiative"/>
            <person name="Lucas S."/>
            <person name="Harmon-Smith M."/>
            <person name="Lail K."/>
            <person name="Tice H."/>
            <person name="Grimwood J."/>
            <person name="Bruce D."/>
            <person name="Barry K."/>
            <person name="Shu S."/>
            <person name="Lindquist E."/>
            <person name="Wang M."/>
            <person name="Pitluck S."/>
            <person name="Vogel J.P."/>
            <person name="Garvin D.F."/>
            <person name="Mockler T.C."/>
            <person name="Schmutz J."/>
            <person name="Rokhsar D."/>
            <person name="Bevan M.W."/>
        </authorList>
    </citation>
    <scope>NUCLEOTIDE SEQUENCE</scope>
    <source>
        <strain evidence="2">Bd21</strain>
    </source>
</reference>
<dbReference type="Proteomes" id="UP000008810">
    <property type="component" value="Chromosome 5"/>
</dbReference>
<dbReference type="AlphaFoldDB" id="A0A0Q3P4E5"/>
<organism evidence="2">
    <name type="scientific">Brachypodium distachyon</name>
    <name type="common">Purple false brome</name>
    <name type="synonym">Trachynia distachya</name>
    <dbReference type="NCBI Taxonomy" id="15368"/>
    <lineage>
        <taxon>Eukaryota</taxon>
        <taxon>Viridiplantae</taxon>
        <taxon>Streptophyta</taxon>
        <taxon>Embryophyta</taxon>
        <taxon>Tracheophyta</taxon>
        <taxon>Spermatophyta</taxon>
        <taxon>Magnoliopsida</taxon>
        <taxon>Liliopsida</taxon>
        <taxon>Poales</taxon>
        <taxon>Poaceae</taxon>
        <taxon>BOP clade</taxon>
        <taxon>Pooideae</taxon>
        <taxon>Stipodae</taxon>
        <taxon>Brachypodieae</taxon>
        <taxon>Brachypodium</taxon>
    </lineage>
</organism>